<reference evidence="1" key="1">
    <citation type="submission" date="2023-08" db="EMBL/GenBank/DDBJ databases">
        <authorList>
            <person name="Alioto T."/>
            <person name="Alioto T."/>
            <person name="Gomez Garrido J."/>
        </authorList>
    </citation>
    <scope>NUCLEOTIDE SEQUENCE</scope>
</reference>
<name>A0AAV1GUQ3_XYRNO</name>
<proteinExistence type="predicted"/>
<dbReference type="EMBL" id="OY660880">
    <property type="protein sequence ID" value="CAJ1077540.1"/>
    <property type="molecule type" value="Genomic_DNA"/>
</dbReference>
<keyword evidence="2" id="KW-1185">Reference proteome</keyword>
<protein>
    <submittedName>
        <fullName evidence="1">Uncharacterized protein</fullName>
    </submittedName>
</protein>
<sequence length="64" mass="7089">RLSQIGGSAALMLMKMYGWLSPGIHLLRQHYLSQAMTLKQLFSPSVCGCILITVTENRPAAHTF</sequence>
<feature type="non-terminal residue" evidence="1">
    <location>
        <position position="1"/>
    </location>
</feature>
<dbReference type="AlphaFoldDB" id="A0AAV1GUQ3"/>
<evidence type="ECO:0000313" key="1">
    <source>
        <dbReference type="EMBL" id="CAJ1077540.1"/>
    </source>
</evidence>
<gene>
    <name evidence="1" type="ORF">XNOV1_A039723</name>
</gene>
<dbReference type="Proteomes" id="UP001178508">
    <property type="component" value="Chromosome 17"/>
</dbReference>
<organism evidence="1 2">
    <name type="scientific">Xyrichtys novacula</name>
    <name type="common">Pearly razorfish</name>
    <name type="synonym">Hemipteronotus novacula</name>
    <dbReference type="NCBI Taxonomy" id="13765"/>
    <lineage>
        <taxon>Eukaryota</taxon>
        <taxon>Metazoa</taxon>
        <taxon>Chordata</taxon>
        <taxon>Craniata</taxon>
        <taxon>Vertebrata</taxon>
        <taxon>Euteleostomi</taxon>
        <taxon>Actinopterygii</taxon>
        <taxon>Neopterygii</taxon>
        <taxon>Teleostei</taxon>
        <taxon>Neoteleostei</taxon>
        <taxon>Acanthomorphata</taxon>
        <taxon>Eupercaria</taxon>
        <taxon>Labriformes</taxon>
        <taxon>Labridae</taxon>
        <taxon>Xyrichtys</taxon>
    </lineage>
</organism>
<evidence type="ECO:0000313" key="2">
    <source>
        <dbReference type="Proteomes" id="UP001178508"/>
    </source>
</evidence>
<accession>A0AAV1GUQ3</accession>